<dbReference type="SUPFAM" id="SSF49879">
    <property type="entry name" value="SMAD/FHA domain"/>
    <property type="match status" value="1"/>
</dbReference>
<accession>A0AAQ3M5I0</accession>
<evidence type="ECO:0000256" key="9">
    <source>
        <dbReference type="PROSITE-ProRule" id="PRU10141"/>
    </source>
</evidence>
<dbReference type="SMART" id="SM00220">
    <property type="entry name" value="S_TKc"/>
    <property type="match status" value="1"/>
</dbReference>
<keyword evidence="6 9" id="KW-0067">ATP-binding</keyword>
<sequence length="1081" mass="118999">MENVESTQPASQATQQIADPRRMGRNNSGISDSDIADVMCILHPCSPAAFAIVANTAELRPQNVLQYTGFENYDDGVSNSRLQEEETFILGIDGPTHAMDLALRFSVLPINPALGFVFGRNDKMCDIVLAGDTSKRVSNMHFSIFVNESGVLMLRDMSTNGTIVDDVVLKGKSANAVQTRMLNPGSIIQILSPKSNEIVKFIVRIPSREGHVEEHQIRFAEYIRQAAIARERAMRDGAGGRRGGTGQRPKPTGRQEITQPYAPLVHNQYGMHWSGGDKYNVVGFIGKGAFATVYQLATKDEGQLFAAKELEKRRFIKNGVLDRKLDNEMKIMRDISHQNIVQYVDYKDHTNHLYIIMEFVPGGDLAQYLSIHKSLTESLGNAMAIQILDALSYLHAKKITHRDIKPDNILIADMNPNNFRVKLSDFGLSKMVNNESFLKTFCGTLLYCAPEVFPHYDDHIAARGQKRGRRGTAPKSIKFHSYSQSVDIWSLGAVLWYSLCNKPPFEGVADRDGRGMFDKIMMTPLDSTDLIEKGISDDGVSLLAEMLNTDPGTRPSPAECLAHPWFGRKQLASQAPPSDAGLGAIVEEEEEDHDGVCAPNVAALRIEEHEDSGESQYDEVSIHSGSMNFFDPRQSKRFKPDAAAYRETSQILASSPLAEFESIQIGHQVEGTTQQGPPRRKLFGEISQSQLQGPGGLGMCEVNPYDGDVSNPTSESIHNGQQDQDGWSQEAQHRTARRLEAHSSLEGAEALLRDVHMESLHVSSDSHGADSSEPKTPNPPEAPSSHQTTSRTSATPNGHNDVTPKPAQPGAFSRRIHFPLSASFFYDPKDPTTHNLEYASAVSGYDFLSNPGSDTSKNASLAPTQPGSRTDDDTNQGDTDAEPENGPSATQPAQDKFVKPPPRLGKLSTTAESIAVVNLNLSQRATSWGRAPSNTYVWPDREDTRIPKRGFTLLFHAPGIDAVPGDADLTKLPGLHCIITTDSSRGIFVNDVLLPKGEPGKFAFGRLHSGDEIVVWEKGSSSSKEILKFTCEFFHGQSKELRKETGPRFKVDYEIYDEQLSGKKEEQGHVTTETASDVRQQ</sequence>
<dbReference type="PROSITE" id="PS00107">
    <property type="entry name" value="PROTEIN_KINASE_ATP"/>
    <property type="match status" value="1"/>
</dbReference>
<dbReference type="InterPro" id="IPR008984">
    <property type="entry name" value="SMAD_FHA_dom_sf"/>
</dbReference>
<dbReference type="PROSITE" id="PS00108">
    <property type="entry name" value="PROTEIN_KINASE_ST"/>
    <property type="match status" value="1"/>
</dbReference>
<feature type="domain" description="FHA" evidence="11">
    <location>
        <begin position="116"/>
        <end position="169"/>
    </location>
</feature>
<evidence type="ECO:0000313" key="14">
    <source>
        <dbReference type="Proteomes" id="UP001303373"/>
    </source>
</evidence>
<organism evidence="13 14">
    <name type="scientific">Acrodontium crateriforme</name>
    <dbReference type="NCBI Taxonomy" id="150365"/>
    <lineage>
        <taxon>Eukaryota</taxon>
        <taxon>Fungi</taxon>
        <taxon>Dikarya</taxon>
        <taxon>Ascomycota</taxon>
        <taxon>Pezizomycotina</taxon>
        <taxon>Dothideomycetes</taxon>
        <taxon>Dothideomycetidae</taxon>
        <taxon>Mycosphaerellales</taxon>
        <taxon>Teratosphaeriaceae</taxon>
        <taxon>Acrodontium</taxon>
    </lineage>
</organism>
<feature type="compositionally biased region" description="Acidic residues" evidence="10">
    <location>
        <begin position="873"/>
        <end position="883"/>
    </location>
</feature>
<dbReference type="PROSITE" id="PS50006">
    <property type="entry name" value="FHA_DOMAIN"/>
    <property type="match status" value="1"/>
</dbReference>
<dbReference type="Proteomes" id="UP001303373">
    <property type="component" value="Chromosome 4"/>
</dbReference>
<evidence type="ECO:0000256" key="5">
    <source>
        <dbReference type="ARBA" id="ARBA00022777"/>
    </source>
</evidence>
<evidence type="ECO:0000256" key="1">
    <source>
        <dbReference type="ARBA" id="ARBA00005575"/>
    </source>
</evidence>
<evidence type="ECO:0000256" key="2">
    <source>
        <dbReference type="ARBA" id="ARBA00012513"/>
    </source>
</evidence>
<keyword evidence="5" id="KW-0418">Kinase</keyword>
<comment type="catalytic activity">
    <reaction evidence="8">
        <text>L-seryl-[protein] + ATP = O-phospho-L-seryl-[protein] + ADP + H(+)</text>
        <dbReference type="Rhea" id="RHEA:17989"/>
        <dbReference type="Rhea" id="RHEA-COMP:9863"/>
        <dbReference type="Rhea" id="RHEA-COMP:11604"/>
        <dbReference type="ChEBI" id="CHEBI:15378"/>
        <dbReference type="ChEBI" id="CHEBI:29999"/>
        <dbReference type="ChEBI" id="CHEBI:30616"/>
        <dbReference type="ChEBI" id="CHEBI:83421"/>
        <dbReference type="ChEBI" id="CHEBI:456216"/>
        <dbReference type="EC" id="2.7.11.1"/>
    </reaction>
</comment>
<dbReference type="GO" id="GO:0005737">
    <property type="term" value="C:cytoplasm"/>
    <property type="evidence" value="ECO:0007669"/>
    <property type="project" value="TreeGrafter"/>
</dbReference>
<evidence type="ECO:0000259" key="12">
    <source>
        <dbReference type="PROSITE" id="PS50011"/>
    </source>
</evidence>
<dbReference type="Pfam" id="PF00069">
    <property type="entry name" value="Pkinase"/>
    <property type="match status" value="2"/>
</dbReference>
<feature type="region of interest" description="Disordered" evidence="10">
    <location>
        <begin position="1062"/>
        <end position="1081"/>
    </location>
</feature>
<dbReference type="GO" id="GO:0051598">
    <property type="term" value="P:meiotic recombination checkpoint signaling"/>
    <property type="evidence" value="ECO:0007669"/>
    <property type="project" value="TreeGrafter"/>
</dbReference>
<reference evidence="13 14" key="1">
    <citation type="submission" date="2023-11" db="EMBL/GenBank/DDBJ databases">
        <title>An acidophilic fungus is an integral part of prey digestion in a carnivorous sundew plant.</title>
        <authorList>
            <person name="Tsai I.J."/>
        </authorList>
    </citation>
    <scope>NUCLEOTIDE SEQUENCE [LARGE SCALE GENOMIC DNA]</scope>
    <source>
        <strain evidence="13">169a</strain>
    </source>
</reference>
<dbReference type="EC" id="2.7.11.1" evidence="2"/>
<comment type="catalytic activity">
    <reaction evidence="7">
        <text>L-threonyl-[protein] + ATP = O-phospho-L-threonyl-[protein] + ADP + H(+)</text>
        <dbReference type="Rhea" id="RHEA:46608"/>
        <dbReference type="Rhea" id="RHEA-COMP:11060"/>
        <dbReference type="Rhea" id="RHEA-COMP:11605"/>
        <dbReference type="ChEBI" id="CHEBI:15378"/>
        <dbReference type="ChEBI" id="CHEBI:30013"/>
        <dbReference type="ChEBI" id="CHEBI:30616"/>
        <dbReference type="ChEBI" id="CHEBI:61977"/>
        <dbReference type="ChEBI" id="CHEBI:456216"/>
        <dbReference type="EC" id="2.7.11.1"/>
    </reaction>
</comment>
<dbReference type="GO" id="GO:0005634">
    <property type="term" value="C:nucleus"/>
    <property type="evidence" value="ECO:0007669"/>
    <property type="project" value="TreeGrafter"/>
</dbReference>
<keyword evidence="3" id="KW-0723">Serine/threonine-protein kinase</keyword>
<dbReference type="PANTHER" id="PTHR44167:SF24">
    <property type="entry name" value="SERINE_THREONINE-PROTEIN KINASE CHK2"/>
    <property type="match status" value="1"/>
</dbReference>
<evidence type="ECO:0000259" key="11">
    <source>
        <dbReference type="PROSITE" id="PS50006"/>
    </source>
</evidence>
<dbReference type="GO" id="GO:0005524">
    <property type="term" value="F:ATP binding"/>
    <property type="evidence" value="ECO:0007669"/>
    <property type="project" value="UniProtKB-UniRule"/>
</dbReference>
<evidence type="ECO:0000256" key="4">
    <source>
        <dbReference type="ARBA" id="ARBA00022741"/>
    </source>
</evidence>
<dbReference type="Gene3D" id="2.60.200.20">
    <property type="match status" value="2"/>
</dbReference>
<name>A0AAQ3M5I0_9PEZI</name>
<dbReference type="GO" id="GO:0004674">
    <property type="term" value="F:protein serine/threonine kinase activity"/>
    <property type="evidence" value="ECO:0007669"/>
    <property type="project" value="UniProtKB-KW"/>
</dbReference>
<protein>
    <recommendedName>
        <fullName evidence="2">non-specific serine/threonine protein kinase</fullName>
        <ecNumber evidence="2">2.7.11.1</ecNumber>
    </recommendedName>
</protein>
<feature type="region of interest" description="Disordered" evidence="10">
    <location>
        <begin position="852"/>
        <end position="905"/>
    </location>
</feature>
<evidence type="ECO:0000256" key="10">
    <source>
        <dbReference type="SAM" id="MobiDB-lite"/>
    </source>
</evidence>
<evidence type="ECO:0000256" key="7">
    <source>
        <dbReference type="ARBA" id="ARBA00047899"/>
    </source>
</evidence>
<gene>
    <name evidence="13" type="ORF">R9X50_00305900</name>
</gene>
<feature type="binding site" evidence="9">
    <location>
        <position position="308"/>
    </location>
    <ligand>
        <name>ATP</name>
        <dbReference type="ChEBI" id="CHEBI:30616"/>
    </ligand>
</feature>
<comment type="similarity">
    <text evidence="1">Belongs to the protein kinase superfamily. CAMK Ser/Thr protein kinase family. CHEK2 subfamily.</text>
</comment>
<dbReference type="InterPro" id="IPR000719">
    <property type="entry name" value="Prot_kinase_dom"/>
</dbReference>
<keyword evidence="4 9" id="KW-0547">Nucleotide-binding</keyword>
<feature type="domain" description="Protein kinase" evidence="12">
    <location>
        <begin position="279"/>
        <end position="566"/>
    </location>
</feature>
<dbReference type="InterPro" id="IPR008271">
    <property type="entry name" value="Ser/Thr_kinase_AS"/>
</dbReference>
<dbReference type="Gene3D" id="1.10.510.10">
    <property type="entry name" value="Transferase(Phosphotransferase) domain 1"/>
    <property type="match status" value="1"/>
</dbReference>
<dbReference type="InterPro" id="IPR000253">
    <property type="entry name" value="FHA_dom"/>
</dbReference>
<feature type="compositionally biased region" description="Polar residues" evidence="10">
    <location>
        <begin position="784"/>
        <end position="800"/>
    </location>
</feature>
<dbReference type="Gene3D" id="3.30.200.20">
    <property type="entry name" value="Phosphorylase Kinase, domain 1"/>
    <property type="match status" value="1"/>
</dbReference>
<dbReference type="PROSITE" id="PS50011">
    <property type="entry name" value="PROTEIN_KINASE_DOM"/>
    <property type="match status" value="1"/>
</dbReference>
<feature type="region of interest" description="Disordered" evidence="10">
    <location>
        <begin position="235"/>
        <end position="256"/>
    </location>
</feature>
<evidence type="ECO:0000256" key="8">
    <source>
        <dbReference type="ARBA" id="ARBA00048679"/>
    </source>
</evidence>
<feature type="region of interest" description="Disordered" evidence="10">
    <location>
        <begin position="761"/>
        <end position="811"/>
    </location>
</feature>
<evidence type="ECO:0000256" key="6">
    <source>
        <dbReference type="ARBA" id="ARBA00022840"/>
    </source>
</evidence>
<feature type="compositionally biased region" description="Polar residues" evidence="10">
    <location>
        <begin position="1"/>
        <end position="17"/>
    </location>
</feature>
<feature type="compositionally biased region" description="Polar residues" evidence="10">
    <location>
        <begin position="852"/>
        <end position="868"/>
    </location>
</feature>
<dbReference type="PANTHER" id="PTHR44167">
    <property type="entry name" value="OVARIAN-SPECIFIC SERINE/THREONINE-PROTEIN KINASE LOK-RELATED"/>
    <property type="match status" value="1"/>
</dbReference>
<evidence type="ECO:0000313" key="13">
    <source>
        <dbReference type="EMBL" id="WPH00236.1"/>
    </source>
</evidence>
<dbReference type="AlphaFoldDB" id="A0AAQ3M5I0"/>
<evidence type="ECO:0000256" key="3">
    <source>
        <dbReference type="ARBA" id="ARBA00022527"/>
    </source>
</evidence>
<keyword evidence="5" id="KW-0808">Transferase</keyword>
<keyword evidence="14" id="KW-1185">Reference proteome</keyword>
<dbReference type="SMART" id="SM00240">
    <property type="entry name" value="FHA"/>
    <property type="match status" value="1"/>
</dbReference>
<proteinExistence type="inferred from homology"/>
<dbReference type="EMBL" id="CP138583">
    <property type="protein sequence ID" value="WPH00236.1"/>
    <property type="molecule type" value="Genomic_DNA"/>
</dbReference>
<feature type="region of interest" description="Disordered" evidence="10">
    <location>
        <begin position="689"/>
        <end position="739"/>
    </location>
</feature>
<feature type="region of interest" description="Disordered" evidence="10">
    <location>
        <begin position="1"/>
        <end position="29"/>
    </location>
</feature>
<feature type="compositionally biased region" description="Polar residues" evidence="10">
    <location>
        <begin position="710"/>
        <end position="730"/>
    </location>
</feature>
<feature type="compositionally biased region" description="Polar residues" evidence="10">
    <location>
        <begin position="1069"/>
        <end position="1081"/>
    </location>
</feature>
<dbReference type="FunFam" id="3.30.200.20:FF:000470">
    <property type="entry name" value="Serine/threonine-protein kinase RAD53"/>
    <property type="match status" value="1"/>
</dbReference>
<dbReference type="InterPro" id="IPR011009">
    <property type="entry name" value="Kinase-like_dom_sf"/>
</dbReference>
<dbReference type="InterPro" id="IPR017441">
    <property type="entry name" value="Protein_kinase_ATP_BS"/>
</dbReference>
<dbReference type="Pfam" id="PF00498">
    <property type="entry name" value="FHA"/>
    <property type="match status" value="1"/>
</dbReference>
<dbReference type="SUPFAM" id="SSF56112">
    <property type="entry name" value="Protein kinase-like (PK-like)"/>
    <property type="match status" value="1"/>
</dbReference>